<dbReference type="EMBL" id="AQHV01000009">
    <property type="protein sequence ID" value="KKB57531.1"/>
    <property type="molecule type" value="Genomic_DNA"/>
</dbReference>
<evidence type="ECO:0000256" key="3">
    <source>
        <dbReference type="ARBA" id="ARBA00022452"/>
    </source>
</evidence>
<evidence type="ECO:0000259" key="10">
    <source>
        <dbReference type="Pfam" id="PF00593"/>
    </source>
</evidence>
<dbReference type="InterPro" id="IPR037066">
    <property type="entry name" value="Plug_dom_sf"/>
</dbReference>
<keyword evidence="6 8" id="KW-0472">Membrane</keyword>
<dbReference type="Gene3D" id="2.40.170.20">
    <property type="entry name" value="TonB-dependent receptor, beta-barrel domain"/>
    <property type="match status" value="1"/>
</dbReference>
<keyword evidence="7 8" id="KW-0998">Cell outer membrane</keyword>
<evidence type="ECO:0000256" key="6">
    <source>
        <dbReference type="ARBA" id="ARBA00023136"/>
    </source>
</evidence>
<dbReference type="RefSeq" id="WP_046145642.1">
    <property type="nucleotide sequence ID" value="NZ_KQ033912.1"/>
</dbReference>
<dbReference type="PROSITE" id="PS52016">
    <property type="entry name" value="TONB_DEPENDENT_REC_3"/>
    <property type="match status" value="1"/>
</dbReference>
<evidence type="ECO:0000256" key="9">
    <source>
        <dbReference type="RuleBase" id="RU003357"/>
    </source>
</evidence>
<dbReference type="InterPro" id="IPR039426">
    <property type="entry name" value="TonB-dep_rcpt-like"/>
</dbReference>
<evidence type="ECO:0000256" key="2">
    <source>
        <dbReference type="ARBA" id="ARBA00022448"/>
    </source>
</evidence>
<protein>
    <submittedName>
        <fullName evidence="12">SusC/RagA family TonB-linked outer membrane protein</fullName>
    </submittedName>
</protein>
<dbReference type="Pfam" id="PF13715">
    <property type="entry name" value="CarbopepD_reg_2"/>
    <property type="match status" value="1"/>
</dbReference>
<dbReference type="Gene3D" id="2.60.40.1120">
    <property type="entry name" value="Carboxypeptidase-like, regulatory domain"/>
    <property type="match status" value="1"/>
</dbReference>
<comment type="similarity">
    <text evidence="8 9">Belongs to the TonB-dependent receptor family.</text>
</comment>
<dbReference type="GO" id="GO:0009279">
    <property type="term" value="C:cell outer membrane"/>
    <property type="evidence" value="ECO:0007669"/>
    <property type="project" value="UniProtKB-SubCell"/>
</dbReference>
<dbReference type="NCBIfam" id="TIGR04056">
    <property type="entry name" value="OMP_RagA_SusC"/>
    <property type="match status" value="1"/>
</dbReference>
<comment type="subcellular location">
    <subcellularLocation>
        <location evidence="1 8">Cell outer membrane</location>
        <topology evidence="1 8">Multi-pass membrane protein</topology>
    </subcellularLocation>
</comment>
<dbReference type="Proteomes" id="UP000033047">
    <property type="component" value="Unassembled WGS sequence"/>
</dbReference>
<dbReference type="AlphaFoldDB" id="A0A0F5JIC7"/>
<evidence type="ECO:0000256" key="8">
    <source>
        <dbReference type="PROSITE-ProRule" id="PRU01360"/>
    </source>
</evidence>
<organism evidence="12 13">
    <name type="scientific">Parabacteroides goldsteinii DSM 19448 = WAL 12034</name>
    <dbReference type="NCBI Taxonomy" id="927665"/>
    <lineage>
        <taxon>Bacteria</taxon>
        <taxon>Pseudomonadati</taxon>
        <taxon>Bacteroidota</taxon>
        <taxon>Bacteroidia</taxon>
        <taxon>Bacteroidales</taxon>
        <taxon>Tannerellaceae</taxon>
        <taxon>Parabacteroides</taxon>
    </lineage>
</organism>
<evidence type="ECO:0000313" key="13">
    <source>
        <dbReference type="Proteomes" id="UP000033047"/>
    </source>
</evidence>
<keyword evidence="4 8" id="KW-0812">Transmembrane</keyword>
<dbReference type="Pfam" id="PF07715">
    <property type="entry name" value="Plug"/>
    <property type="match status" value="1"/>
</dbReference>
<dbReference type="InterPro" id="IPR012910">
    <property type="entry name" value="Plug_dom"/>
</dbReference>
<evidence type="ECO:0000256" key="5">
    <source>
        <dbReference type="ARBA" id="ARBA00023077"/>
    </source>
</evidence>
<dbReference type="HOGENOM" id="CLU_004317_1_1_10"/>
<dbReference type="SUPFAM" id="SSF56935">
    <property type="entry name" value="Porins"/>
    <property type="match status" value="1"/>
</dbReference>
<proteinExistence type="inferred from homology"/>
<dbReference type="InterPro" id="IPR000531">
    <property type="entry name" value="Beta-barrel_TonB"/>
</dbReference>
<dbReference type="NCBIfam" id="TIGR04057">
    <property type="entry name" value="SusC_RagA_signa"/>
    <property type="match status" value="1"/>
</dbReference>
<feature type="domain" description="TonB-dependent receptor-like beta-barrel" evidence="10">
    <location>
        <begin position="479"/>
        <end position="1051"/>
    </location>
</feature>
<evidence type="ECO:0000256" key="1">
    <source>
        <dbReference type="ARBA" id="ARBA00004571"/>
    </source>
</evidence>
<dbReference type="InterPro" id="IPR036942">
    <property type="entry name" value="Beta-barrel_TonB_sf"/>
</dbReference>
<keyword evidence="5 9" id="KW-0798">TonB box</keyword>
<keyword evidence="3 8" id="KW-1134">Transmembrane beta strand</keyword>
<dbReference type="Pfam" id="PF00593">
    <property type="entry name" value="TonB_dep_Rec_b-barrel"/>
    <property type="match status" value="1"/>
</dbReference>
<keyword evidence="2 8" id="KW-0813">Transport</keyword>
<sequence length="1090" mass="120684">MKKLLCLSNANNAMLLKIPKQAGIITSILLAFSPVMSANGNPVAEPEIVVQVSQQSSTVKGVVEDDMGPVVGATVVVKGTTNGTVTDMDGNFSLPGVKEGSILVVSYVGYLSQEITYTGQSSLRIQLKEDSKQLDEVVVVGYGSQKKVNLTGSVSTVDSKVLESRPVQNVSQALQGVIPGLNMSVGSSGGTLDSQLNINIRGGGTIGQGSSGSPLVLIDGIEGNMNTVNPNDIENISVLKDAASSSIYGARASFGVILITTKSGKAGKTRVNYSGNVRFSDAVQVPDMVDSYSFAQYFNRASTNGGGNPIFNDDAMKNIKDYMDGKFTDPTKPEYYGTVAGADGKWQNYGGAFANTDWFSEFYRDWVPSTEHNLSLSGGTDKLTYMLSGSFLDQTGLLKHGDDKFNRYTMNAKISAKLADWVTVNYTGKWTREDYHRPTYLTGLFFHNIARRWPTCPVVDPNGHYQRDMEIVQLEDGGKQTSQKNWYTQQLQAIFEPVKDWRIVAEGSMRSYYRKQSWAVLPIYAYDAKNEPYLLSWNGGAAGYSEVSDSREDEDYFSTNIYSDYTKSLGNHNFKVMAGFNAELYRPSGLNGFGTDLISADVPSLGLTQDNKKASSWARERAIAGFFGRINYNYADRYMLEANLRYDGSSRFIGDQRWGLFPSFSAGWNIAREAFFEPLNSVVGTLKVRASWGQLGNNNTDSTDAWYPFYQNMPTGTASSSWLINGTQQNVAGLPGIVSSLMTWETIESWNVGFDWGLFDNRLTGSFDYYNRYTYDMIGPAPLLPSVLGANAPQINNCDMKSYGWELEMSWRDRIQKFDYGVRLVVSDNLRKILRYPNETMALSTYYKGQILGDIWGYQMVGIAQTQEEMDKHLANGGTPNWGTGWGPGDIMYANIDGKDGVDSGANTLDDHGDMKIIGNNTPRYNFGLTLDGAWNGLDFSIFLQGIMKRDYMLGGPYFWGAQGDQWQSCAFGEHLNYWRPEGDPLGANTGAYYPKPYFNTDKNQRTQTRYLQNAAYIRLKNMQVGYTLPRIWTQKAGMESVRIYVSGDNLLTLSDISGVFDPELLGSDWGDGKLYPLQKTISIGLNVNF</sequence>
<dbReference type="PATRIC" id="fig|927665.4.peg.1383"/>
<accession>A0A0F5JIC7</accession>
<reference evidence="12 13" key="1">
    <citation type="submission" date="2013-04" db="EMBL/GenBank/DDBJ databases">
        <title>The Genome Sequence of Parabacteroides goldsteinii DSM 19448.</title>
        <authorList>
            <consortium name="The Broad Institute Genomics Platform"/>
            <person name="Earl A."/>
            <person name="Ward D."/>
            <person name="Feldgarden M."/>
            <person name="Gevers D."/>
            <person name="Martens E."/>
            <person name="Sakamoto M."/>
            <person name="Benno Y."/>
            <person name="Song Y."/>
            <person name="Liu C."/>
            <person name="Lee J."/>
            <person name="Bolanos M."/>
            <person name="Vaisanen M.L."/>
            <person name="Finegold S.M."/>
            <person name="Walker B."/>
            <person name="Young S."/>
            <person name="Zeng Q."/>
            <person name="Gargeya S."/>
            <person name="Fitzgerald M."/>
            <person name="Haas B."/>
            <person name="Abouelleil A."/>
            <person name="Allen A.W."/>
            <person name="Alvarado L."/>
            <person name="Arachchi H.M."/>
            <person name="Berlin A.M."/>
            <person name="Chapman S.B."/>
            <person name="Gainer-Dewar J."/>
            <person name="Goldberg J."/>
            <person name="Griggs A."/>
            <person name="Gujja S."/>
            <person name="Hansen M."/>
            <person name="Howarth C."/>
            <person name="Imamovic A."/>
            <person name="Ireland A."/>
            <person name="Larimer J."/>
            <person name="McCowan C."/>
            <person name="Murphy C."/>
            <person name="Pearson M."/>
            <person name="Poon T.W."/>
            <person name="Priest M."/>
            <person name="Roberts A."/>
            <person name="Saif S."/>
            <person name="Shea T."/>
            <person name="Sisk P."/>
            <person name="Sykes S."/>
            <person name="Wortman J."/>
            <person name="Nusbaum C."/>
            <person name="Birren B."/>
        </authorList>
    </citation>
    <scope>NUCLEOTIDE SEQUENCE [LARGE SCALE GENOMIC DNA]</scope>
    <source>
        <strain evidence="12 13">DSM 19448</strain>
    </source>
</reference>
<feature type="domain" description="TonB-dependent receptor plug" evidence="11">
    <location>
        <begin position="147"/>
        <end position="256"/>
    </location>
</feature>
<name>A0A0F5JIC7_9BACT</name>
<dbReference type="InterPro" id="IPR023996">
    <property type="entry name" value="TonB-dep_OMP_SusC/RagA"/>
</dbReference>
<dbReference type="Gene3D" id="2.170.130.10">
    <property type="entry name" value="TonB-dependent receptor, plug domain"/>
    <property type="match status" value="1"/>
</dbReference>
<evidence type="ECO:0000256" key="7">
    <source>
        <dbReference type="ARBA" id="ARBA00023237"/>
    </source>
</evidence>
<evidence type="ECO:0000313" key="12">
    <source>
        <dbReference type="EMBL" id="KKB57531.1"/>
    </source>
</evidence>
<evidence type="ECO:0000256" key="4">
    <source>
        <dbReference type="ARBA" id="ARBA00022692"/>
    </source>
</evidence>
<dbReference type="InterPro" id="IPR008969">
    <property type="entry name" value="CarboxyPept-like_regulatory"/>
</dbReference>
<dbReference type="STRING" id="927665.HMPREF1535_01352"/>
<gene>
    <name evidence="12" type="ORF">HMPREF1535_01352</name>
</gene>
<dbReference type="SUPFAM" id="SSF49464">
    <property type="entry name" value="Carboxypeptidase regulatory domain-like"/>
    <property type="match status" value="1"/>
</dbReference>
<dbReference type="InterPro" id="IPR023997">
    <property type="entry name" value="TonB-dep_OMP_SusC/RagA_CS"/>
</dbReference>
<comment type="caution">
    <text evidence="12">The sequence shown here is derived from an EMBL/GenBank/DDBJ whole genome shotgun (WGS) entry which is preliminary data.</text>
</comment>
<evidence type="ECO:0000259" key="11">
    <source>
        <dbReference type="Pfam" id="PF07715"/>
    </source>
</evidence>